<dbReference type="InterPro" id="IPR026022">
    <property type="entry name" value="PhoU_dom"/>
</dbReference>
<dbReference type="GO" id="GO:0005886">
    <property type="term" value="C:plasma membrane"/>
    <property type="evidence" value="ECO:0007669"/>
    <property type="project" value="UniProtKB-SubCell"/>
</dbReference>
<dbReference type="EMBL" id="JAEPRQ010000005">
    <property type="protein sequence ID" value="MBK4217131.1"/>
    <property type="molecule type" value="Genomic_DNA"/>
</dbReference>
<reference evidence="8" key="1">
    <citation type="submission" date="2021-01" db="EMBL/GenBank/DDBJ databases">
        <title>Paracoccus amoyensis sp. nov., isolated from the surface seawater along the coast of Xiamen Island, China.</title>
        <authorList>
            <person name="Lyu L."/>
        </authorList>
    </citation>
    <scope>NUCLEOTIDE SEQUENCE</scope>
    <source>
        <strain evidence="8">MJ17</strain>
    </source>
</reference>
<keyword evidence="3 6" id="KW-0812">Transmembrane</keyword>
<sequence>MDSTIQLIDLLGAAALLLWGLRLIKTGVLRAYGATLRRWLARGAGNRVMAAFWGFLATLGLQSSTASAVIVASFTARDIVQPRMAQAMMLGANLGTAIVTLILSADVHWLGSAAVFIGVVLFQTSKLNRNRNLGRAILGLGLMLLALQLLGAVTEPLRDSPTVSAILSGLEDAPVFAVLIAAGLAILGSSSLAVVVLVMMLAAAGIVGPELSLWLVAGANLGGAVPPWLAVRSEGVAAQRVTLANLIVRGIGALLVMVLAVPLADLLGRVISDPALFVVTAHIAFSAILLVVFLPLIGPVAKLVEWLRPDDPQAGRVVPNYLDENLLPIPEMALAVAARETLRLGDKVGEMLEQTLITLRESDEAARAEVSVLEAEVDRLYEAIKLYVARISRAELDADDARRAHEIISYAINLEHIGDIIEGGLADAAARKAQQKLAFSPEGQVEIEGFYRHTQENLRIAQAIFLSRDPSLARRLVAQKVESRKLEAQSAERHLARMRGGRVETLESSAIHLDLLRDLKRVNAHVASVAYPILEELGMLKESRLREVGAAG</sequence>
<evidence type="ECO:0000256" key="1">
    <source>
        <dbReference type="ARBA" id="ARBA00004651"/>
    </source>
</evidence>
<evidence type="ECO:0000256" key="6">
    <source>
        <dbReference type="SAM" id="Phobius"/>
    </source>
</evidence>
<dbReference type="Gene3D" id="1.20.58.220">
    <property type="entry name" value="Phosphate transport system protein phou homolog 2, domain 2"/>
    <property type="match status" value="1"/>
</dbReference>
<evidence type="ECO:0000313" key="8">
    <source>
        <dbReference type="EMBL" id="MBK4217131.1"/>
    </source>
</evidence>
<proteinExistence type="predicted"/>
<evidence type="ECO:0000313" key="9">
    <source>
        <dbReference type="Proteomes" id="UP000640485"/>
    </source>
</evidence>
<dbReference type="AlphaFoldDB" id="A0A934SDZ0"/>
<feature type="domain" description="PhoU" evidence="7">
    <location>
        <begin position="342"/>
        <end position="421"/>
    </location>
</feature>
<dbReference type="NCBIfam" id="NF037997">
    <property type="entry name" value="Na_Pi_symport"/>
    <property type="match status" value="1"/>
</dbReference>
<accession>A0A934SDZ0</accession>
<dbReference type="GO" id="GO:0005436">
    <property type="term" value="F:sodium:phosphate symporter activity"/>
    <property type="evidence" value="ECO:0007669"/>
    <property type="project" value="InterPro"/>
</dbReference>
<protein>
    <submittedName>
        <fullName evidence="8">Na/Pi cotransporter family protein</fullName>
    </submittedName>
</protein>
<gene>
    <name evidence="8" type="ORF">JJJ17_14460</name>
</gene>
<dbReference type="PANTHER" id="PTHR10010">
    <property type="entry name" value="SOLUTE CARRIER FAMILY 34 SODIUM PHOSPHATE , MEMBER 2-RELATED"/>
    <property type="match status" value="1"/>
</dbReference>
<evidence type="ECO:0000256" key="3">
    <source>
        <dbReference type="ARBA" id="ARBA00022692"/>
    </source>
</evidence>
<feature type="transmembrane region" description="Helical" evidence="6">
    <location>
        <begin position="243"/>
        <end position="264"/>
    </location>
</feature>
<name>A0A934SDZ0_9RHOB</name>
<dbReference type="InterPro" id="IPR003841">
    <property type="entry name" value="Na/Pi_transpt"/>
</dbReference>
<evidence type="ECO:0000259" key="7">
    <source>
        <dbReference type="Pfam" id="PF01895"/>
    </source>
</evidence>
<dbReference type="Proteomes" id="UP000640485">
    <property type="component" value="Unassembled WGS sequence"/>
</dbReference>
<keyword evidence="4 6" id="KW-1133">Transmembrane helix</keyword>
<comment type="subcellular location">
    <subcellularLocation>
        <location evidence="1">Cell membrane</location>
        <topology evidence="1">Multi-pass membrane protein</topology>
    </subcellularLocation>
</comment>
<feature type="transmembrane region" description="Helical" evidence="6">
    <location>
        <begin position="173"/>
        <end position="199"/>
    </location>
</feature>
<dbReference type="SUPFAM" id="SSF109755">
    <property type="entry name" value="PhoU-like"/>
    <property type="match status" value="1"/>
</dbReference>
<dbReference type="Pfam" id="PF01895">
    <property type="entry name" value="PhoU"/>
    <property type="match status" value="1"/>
</dbReference>
<keyword evidence="5 6" id="KW-0472">Membrane</keyword>
<dbReference type="InterPro" id="IPR038078">
    <property type="entry name" value="PhoU-like_sf"/>
</dbReference>
<feature type="transmembrane region" description="Helical" evidence="6">
    <location>
        <begin position="211"/>
        <end position="231"/>
    </location>
</feature>
<feature type="transmembrane region" description="Helical" evidence="6">
    <location>
        <begin position="109"/>
        <end position="124"/>
    </location>
</feature>
<dbReference type="GO" id="GO:0044341">
    <property type="term" value="P:sodium-dependent phosphate transport"/>
    <property type="evidence" value="ECO:0007669"/>
    <property type="project" value="InterPro"/>
</dbReference>
<dbReference type="Pfam" id="PF02690">
    <property type="entry name" value="Na_Pi_cotrans"/>
    <property type="match status" value="2"/>
</dbReference>
<keyword evidence="2" id="KW-1003">Cell membrane</keyword>
<evidence type="ECO:0000256" key="5">
    <source>
        <dbReference type="ARBA" id="ARBA00023136"/>
    </source>
</evidence>
<dbReference type="PANTHER" id="PTHR10010:SF46">
    <property type="entry name" value="SODIUM-DEPENDENT PHOSPHATE TRANSPORT PROTEIN 2B"/>
    <property type="match status" value="1"/>
</dbReference>
<evidence type="ECO:0000256" key="2">
    <source>
        <dbReference type="ARBA" id="ARBA00022475"/>
    </source>
</evidence>
<organism evidence="8 9">
    <name type="scientific">Paracoccus caeni</name>
    <dbReference type="NCBI Taxonomy" id="657651"/>
    <lineage>
        <taxon>Bacteria</taxon>
        <taxon>Pseudomonadati</taxon>
        <taxon>Pseudomonadota</taxon>
        <taxon>Alphaproteobacteria</taxon>
        <taxon>Rhodobacterales</taxon>
        <taxon>Paracoccaceae</taxon>
        <taxon>Paracoccus</taxon>
    </lineage>
</organism>
<feature type="transmembrane region" description="Helical" evidence="6">
    <location>
        <begin position="50"/>
        <end position="72"/>
    </location>
</feature>
<feature type="transmembrane region" description="Helical" evidence="6">
    <location>
        <begin position="276"/>
        <end position="298"/>
    </location>
</feature>
<evidence type="ECO:0000256" key="4">
    <source>
        <dbReference type="ARBA" id="ARBA00022989"/>
    </source>
</evidence>
<feature type="transmembrane region" description="Helical" evidence="6">
    <location>
        <begin position="136"/>
        <end position="153"/>
    </location>
</feature>
<comment type="caution">
    <text evidence="8">The sequence shown here is derived from an EMBL/GenBank/DDBJ whole genome shotgun (WGS) entry which is preliminary data.</text>
</comment>
<keyword evidence="9" id="KW-1185">Reference proteome</keyword>